<sequence>MTFVVFDLGRVLVPDGDRVRRLMNCLADQSADIREEELMAAYWKHRDAYDLGMSEEDYWWTVLGEAGITEEDHPQVDTQVLGDLDGQRNAKLVPETQKLVDGLLTAHVPLGILSNAPVSMARAVRGAE</sequence>
<proteinExistence type="predicted"/>
<organism evidence="1 2">
    <name type="scientific">Corynebacterium yudongzhengii</name>
    <dbReference type="NCBI Taxonomy" id="2080740"/>
    <lineage>
        <taxon>Bacteria</taxon>
        <taxon>Bacillati</taxon>
        <taxon>Actinomycetota</taxon>
        <taxon>Actinomycetes</taxon>
        <taxon>Mycobacteriales</taxon>
        <taxon>Corynebacteriaceae</taxon>
        <taxon>Corynebacterium</taxon>
    </lineage>
</organism>
<dbReference type="InterPro" id="IPR023214">
    <property type="entry name" value="HAD_sf"/>
</dbReference>
<dbReference type="AlphaFoldDB" id="A0A2U1T556"/>
<dbReference type="RefSeq" id="WP_108430571.1">
    <property type="nucleotide sequence ID" value="NZ_CP026947.1"/>
</dbReference>
<dbReference type="SUPFAM" id="SSF56784">
    <property type="entry name" value="HAD-like"/>
    <property type="match status" value="1"/>
</dbReference>
<dbReference type="Gene3D" id="1.20.120.1600">
    <property type="match status" value="1"/>
</dbReference>
<comment type="caution">
    <text evidence="1">The sequence shown here is derived from an EMBL/GenBank/DDBJ whole genome shotgun (WGS) entry which is preliminary data.</text>
</comment>
<keyword evidence="2" id="KW-1185">Reference proteome</keyword>
<dbReference type="KEGG" id="cyz:C3B44_00095"/>
<name>A0A2U1T556_9CORY</name>
<dbReference type="OrthoDB" id="9795007at2"/>
<dbReference type="InterPro" id="IPR036412">
    <property type="entry name" value="HAD-like_sf"/>
</dbReference>
<protein>
    <recommendedName>
        <fullName evidence="3">HAD family phosphatase</fullName>
    </recommendedName>
</protein>
<dbReference type="Proteomes" id="UP000244989">
    <property type="component" value="Unassembled WGS sequence"/>
</dbReference>
<evidence type="ECO:0008006" key="3">
    <source>
        <dbReference type="Google" id="ProtNLM"/>
    </source>
</evidence>
<reference evidence="2" key="1">
    <citation type="submission" date="2018-04" db="EMBL/GenBank/DDBJ databases">
        <authorList>
            <person name="Liu S."/>
            <person name="Wang Z."/>
            <person name="Li J."/>
        </authorList>
    </citation>
    <scope>NUCLEOTIDE SEQUENCE [LARGE SCALE GENOMIC DNA]</scope>
    <source>
        <strain evidence="2">2189</strain>
    </source>
</reference>
<evidence type="ECO:0000313" key="2">
    <source>
        <dbReference type="Proteomes" id="UP000244989"/>
    </source>
</evidence>
<evidence type="ECO:0000313" key="1">
    <source>
        <dbReference type="EMBL" id="PWC01129.1"/>
    </source>
</evidence>
<dbReference type="Gene3D" id="3.40.50.1000">
    <property type="entry name" value="HAD superfamily/HAD-like"/>
    <property type="match status" value="1"/>
</dbReference>
<accession>A0A2U1T556</accession>
<gene>
    <name evidence="1" type="ORF">DF222_09150</name>
</gene>
<dbReference type="EMBL" id="QEEZ01000018">
    <property type="protein sequence ID" value="PWC01129.1"/>
    <property type="molecule type" value="Genomic_DNA"/>
</dbReference>